<dbReference type="SMART" id="SM00220">
    <property type="entry name" value="S_TKc"/>
    <property type="match status" value="1"/>
</dbReference>
<dbReference type="PROSITE" id="PS00108">
    <property type="entry name" value="PROTEIN_KINASE_ST"/>
    <property type="match status" value="1"/>
</dbReference>
<dbReference type="InterPro" id="IPR000719">
    <property type="entry name" value="Prot_kinase_dom"/>
</dbReference>
<dbReference type="PANTHER" id="PTHR43289">
    <property type="entry name" value="MITOGEN-ACTIVATED PROTEIN KINASE KINASE KINASE 20-RELATED"/>
    <property type="match status" value="1"/>
</dbReference>
<dbReference type="PROSITE" id="PS50011">
    <property type="entry name" value="PROTEIN_KINASE_DOM"/>
    <property type="match status" value="1"/>
</dbReference>
<feature type="region of interest" description="Disordered" evidence="6">
    <location>
        <begin position="68"/>
        <end position="98"/>
    </location>
</feature>
<dbReference type="GO" id="GO:0004674">
    <property type="term" value="F:protein serine/threonine kinase activity"/>
    <property type="evidence" value="ECO:0007669"/>
    <property type="project" value="UniProtKB-EC"/>
</dbReference>
<dbReference type="Gene3D" id="3.30.200.20">
    <property type="entry name" value="Phosphorylase Kinase, domain 1"/>
    <property type="match status" value="1"/>
</dbReference>
<feature type="region of interest" description="Disordered" evidence="6">
    <location>
        <begin position="260"/>
        <end position="307"/>
    </location>
</feature>
<dbReference type="Gene3D" id="1.10.510.10">
    <property type="entry name" value="Transferase(Phosphotransferase) domain 1"/>
    <property type="match status" value="1"/>
</dbReference>
<dbReference type="Gene3D" id="1.25.40.10">
    <property type="entry name" value="Tetratricopeptide repeat domain"/>
    <property type="match status" value="1"/>
</dbReference>
<evidence type="ECO:0000256" key="1">
    <source>
        <dbReference type="ARBA" id="ARBA00022679"/>
    </source>
</evidence>
<evidence type="ECO:0000256" key="2">
    <source>
        <dbReference type="ARBA" id="ARBA00022741"/>
    </source>
</evidence>
<dbReference type="PROSITE" id="PS00107">
    <property type="entry name" value="PROTEIN_KINASE_ATP"/>
    <property type="match status" value="1"/>
</dbReference>
<keyword evidence="1 8" id="KW-0808">Transferase</keyword>
<dbReference type="Proteomes" id="UP000238823">
    <property type="component" value="Unassembled WGS sequence"/>
</dbReference>
<proteinExistence type="predicted"/>
<accession>A0A2S9YPY5</accession>
<evidence type="ECO:0000313" key="9">
    <source>
        <dbReference type="Proteomes" id="UP000238823"/>
    </source>
</evidence>
<dbReference type="AlphaFoldDB" id="A0A2S9YPY5"/>
<evidence type="ECO:0000256" key="6">
    <source>
        <dbReference type="SAM" id="MobiDB-lite"/>
    </source>
</evidence>
<reference evidence="8 9" key="1">
    <citation type="submission" date="2018-03" db="EMBL/GenBank/DDBJ databases">
        <title>Draft Genome Sequences of the Obligatory Marine Myxobacteria Enhygromyxa salina SWB007.</title>
        <authorList>
            <person name="Poehlein A."/>
            <person name="Moghaddam J.A."/>
            <person name="Harms H."/>
            <person name="Alanjari M."/>
            <person name="Koenig G.M."/>
            <person name="Daniel R."/>
            <person name="Schaeberle T.F."/>
        </authorList>
    </citation>
    <scope>NUCLEOTIDE SEQUENCE [LARGE SCALE GENOMIC DNA]</scope>
    <source>
        <strain evidence="8 9">SWB007</strain>
    </source>
</reference>
<name>A0A2S9YPY5_9BACT</name>
<dbReference type="InterPro" id="IPR017441">
    <property type="entry name" value="Protein_kinase_ATP_BS"/>
</dbReference>
<dbReference type="InterPro" id="IPR011990">
    <property type="entry name" value="TPR-like_helical_dom_sf"/>
</dbReference>
<dbReference type="EMBL" id="PVNL01000058">
    <property type="protein sequence ID" value="PRQ07153.1"/>
    <property type="molecule type" value="Genomic_DNA"/>
</dbReference>
<evidence type="ECO:0000313" key="8">
    <source>
        <dbReference type="EMBL" id="PRQ07153.1"/>
    </source>
</evidence>
<dbReference type="SUPFAM" id="SSF56112">
    <property type="entry name" value="Protein kinase-like (PK-like)"/>
    <property type="match status" value="1"/>
</dbReference>
<evidence type="ECO:0000256" key="3">
    <source>
        <dbReference type="ARBA" id="ARBA00022777"/>
    </source>
</evidence>
<sequence>MSSRESPQRGPSQFVDALASAVLRADDHEIVAQAAEAGEDASSAAAALREGFLARVAIARARELQIEGPTTRTHGAARGLDSVDTSETGSDLAASETEDSPLTIGRYPILRRLGAGGMGVVYAAYDEVLDRRLAVKVLHDHEWDHDGRHRERLLREAQAMAKVAHPNVVTVHEVGAAGDRLFIAMEFVSGPTLKEWASAQRRGWRELVPVFCQVADGLAALHEAGLVHRDVKPANVIIGDDGRVRILDLGLVGAEQLDLGTTSESKHGARDRSSTGDSHGSSPSGGGHSSSLDRIAGPLTKTGERVGTPAYMSREQFLGLELTPASDIFSLCVALYEALHHVHPFRAKSRAFQELQANVVNGRIAPPASTSSVPAWLHALVVSGLAPDPKDRPASMRALSVALAKDPSRVRRRWIGTLAIAGLAALGGVLVARGQAPPPLPTCDGAERSLAAVWGPERAERIHAAMRATDRPYAAALGVRITETVNDYAHAWSSAHRRVCHEHRRGDHSDALLDARMACLDRGRLALAETVQILSTADSNIVDHAGQMVAKLPRLDACDDLAAMAARDRPPTDPSVAVVVLHLESNLVRAETLAHAGRIAEATELARSVADEALTLELPASQAKALLTEARASMVLELDRGSSGALLDRALAISIAEDLDPLAAEAMIRRVYVRGLAGGGSEAAIADLAIAEAMLVRAGDDPELRALLLNNAGAVRLAAGDRVGARADFEQALVLKERLFGDAHLEVALGLANLGMLTVDAELQSGIQARMIDIYERRLGPEHPWTLDGRLLAAFHTADPEQAGASLRELCPRFVEVGEARLAGECEFGRARLELARARPELARSAFLAAREQLDQDDDRRLLIDAFLHDDHGASAITALEVLIARVDEQTHAEPSGAEWWLRVEQAERRLVLAELLTDDPARAARLLERSLAELEAIADEAPPIERERLLASTQTALAQVLGVHATRPHARVTELATAARTYYQHWPSAYARRLDMLDMLEARAQ</sequence>
<dbReference type="EC" id="2.7.11.1" evidence="8"/>
<feature type="compositionally biased region" description="Basic and acidic residues" evidence="6">
    <location>
        <begin position="264"/>
        <end position="274"/>
    </location>
</feature>
<dbReference type="InterPro" id="IPR011009">
    <property type="entry name" value="Kinase-like_dom_sf"/>
</dbReference>
<keyword evidence="2 5" id="KW-0547">Nucleotide-binding</keyword>
<feature type="domain" description="Protein kinase" evidence="7">
    <location>
        <begin position="107"/>
        <end position="415"/>
    </location>
</feature>
<dbReference type="Pfam" id="PF00069">
    <property type="entry name" value="Pkinase"/>
    <property type="match status" value="1"/>
</dbReference>
<evidence type="ECO:0000256" key="4">
    <source>
        <dbReference type="ARBA" id="ARBA00022840"/>
    </source>
</evidence>
<protein>
    <submittedName>
        <fullName evidence="8">Serine/threonine-protein kinase PrkC</fullName>
        <ecNumber evidence="8">2.7.11.1</ecNumber>
    </submittedName>
</protein>
<organism evidence="8 9">
    <name type="scientific">Enhygromyxa salina</name>
    <dbReference type="NCBI Taxonomy" id="215803"/>
    <lineage>
        <taxon>Bacteria</taxon>
        <taxon>Pseudomonadati</taxon>
        <taxon>Myxococcota</taxon>
        <taxon>Polyangia</taxon>
        <taxon>Nannocystales</taxon>
        <taxon>Nannocystaceae</taxon>
        <taxon>Enhygromyxa</taxon>
    </lineage>
</organism>
<dbReference type="GO" id="GO:0005524">
    <property type="term" value="F:ATP binding"/>
    <property type="evidence" value="ECO:0007669"/>
    <property type="project" value="UniProtKB-UniRule"/>
</dbReference>
<evidence type="ECO:0000259" key="7">
    <source>
        <dbReference type="PROSITE" id="PS50011"/>
    </source>
</evidence>
<comment type="caution">
    <text evidence="8">The sequence shown here is derived from an EMBL/GenBank/DDBJ whole genome shotgun (WGS) entry which is preliminary data.</text>
</comment>
<evidence type="ECO:0000256" key="5">
    <source>
        <dbReference type="PROSITE-ProRule" id="PRU10141"/>
    </source>
</evidence>
<dbReference type="CDD" id="cd14014">
    <property type="entry name" value="STKc_PknB_like"/>
    <property type="match status" value="1"/>
</dbReference>
<gene>
    <name evidence="8" type="primary">prkC_22</name>
    <name evidence="8" type="ORF">ENSA7_31680</name>
</gene>
<dbReference type="PANTHER" id="PTHR43289:SF34">
    <property type="entry name" value="SERINE_THREONINE-PROTEIN KINASE YBDM-RELATED"/>
    <property type="match status" value="1"/>
</dbReference>
<keyword evidence="4 5" id="KW-0067">ATP-binding</keyword>
<dbReference type="InterPro" id="IPR008271">
    <property type="entry name" value="Ser/Thr_kinase_AS"/>
</dbReference>
<feature type="binding site" evidence="5">
    <location>
        <position position="136"/>
    </location>
    <ligand>
        <name>ATP</name>
        <dbReference type="ChEBI" id="CHEBI:30616"/>
    </ligand>
</feature>
<keyword evidence="3 8" id="KW-0418">Kinase</keyword>